<feature type="transmembrane region" description="Helical" evidence="1">
    <location>
        <begin position="20"/>
        <end position="44"/>
    </location>
</feature>
<proteinExistence type="predicted"/>
<evidence type="ECO:0000256" key="1">
    <source>
        <dbReference type="SAM" id="Phobius"/>
    </source>
</evidence>
<gene>
    <name evidence="2" type="ORF">MEBOL_002623</name>
</gene>
<evidence type="ECO:0000313" key="2">
    <source>
        <dbReference type="EMBL" id="ATB29174.1"/>
    </source>
</evidence>
<dbReference type="Proteomes" id="UP000217289">
    <property type="component" value="Chromosome"/>
</dbReference>
<dbReference type="AlphaFoldDB" id="A0A250IBD1"/>
<dbReference type="EMBL" id="CP022163">
    <property type="protein sequence ID" value="ATB29174.1"/>
    <property type="molecule type" value="Genomic_DNA"/>
</dbReference>
<keyword evidence="1" id="KW-1133">Transmembrane helix</keyword>
<protein>
    <submittedName>
        <fullName evidence="2">Cytochrome bd ubiquinol oxidase subunit II</fullName>
    </submittedName>
</protein>
<keyword evidence="3" id="KW-1185">Reference proteome</keyword>
<reference evidence="2 3" key="1">
    <citation type="submission" date="2017-06" db="EMBL/GenBank/DDBJ databases">
        <authorList>
            <person name="Kim H.J."/>
            <person name="Triplett B.A."/>
        </authorList>
    </citation>
    <scope>NUCLEOTIDE SEQUENCE [LARGE SCALE GENOMIC DNA]</scope>
    <source>
        <strain evidence="2 3">DSM 14713</strain>
    </source>
</reference>
<sequence length="55" mass="6171">MYLTAETREPALQEDFRRRALGSGSAVFLAALVVLILPSLLLLLRIFQRATPRES</sequence>
<organism evidence="2 3">
    <name type="scientific">Melittangium boletus DSM 14713</name>
    <dbReference type="NCBI Taxonomy" id="1294270"/>
    <lineage>
        <taxon>Bacteria</taxon>
        <taxon>Pseudomonadati</taxon>
        <taxon>Myxococcota</taxon>
        <taxon>Myxococcia</taxon>
        <taxon>Myxococcales</taxon>
        <taxon>Cystobacterineae</taxon>
        <taxon>Archangiaceae</taxon>
        <taxon>Melittangium</taxon>
    </lineage>
</organism>
<keyword evidence="1" id="KW-0812">Transmembrane</keyword>
<accession>A0A250IBD1</accession>
<dbReference type="RefSeq" id="WP_245919719.1">
    <property type="nucleotide sequence ID" value="NZ_CP022163.1"/>
</dbReference>
<name>A0A250IBD1_9BACT</name>
<keyword evidence="1" id="KW-0472">Membrane</keyword>
<evidence type="ECO:0000313" key="3">
    <source>
        <dbReference type="Proteomes" id="UP000217289"/>
    </source>
</evidence>
<dbReference type="KEGG" id="mbd:MEBOL_002623"/>